<dbReference type="InterPro" id="IPR036236">
    <property type="entry name" value="Znf_C2H2_sf"/>
</dbReference>
<feature type="domain" description="C2H2-type" evidence="12">
    <location>
        <begin position="283"/>
        <end position="310"/>
    </location>
</feature>
<protein>
    <submittedName>
        <fullName evidence="14">Uncharacterized protein</fullName>
    </submittedName>
</protein>
<proteinExistence type="predicted"/>
<feature type="domain" description="C2H2-type" evidence="12">
    <location>
        <begin position="731"/>
        <end position="754"/>
    </location>
</feature>
<feature type="domain" description="C2H2-type" evidence="12">
    <location>
        <begin position="924"/>
        <end position="952"/>
    </location>
</feature>
<keyword evidence="6" id="KW-0805">Transcription regulation</keyword>
<dbReference type="GO" id="GO:0002682">
    <property type="term" value="P:regulation of immune system process"/>
    <property type="evidence" value="ECO:0007669"/>
    <property type="project" value="TreeGrafter"/>
</dbReference>
<dbReference type="GO" id="GO:0001817">
    <property type="term" value="P:regulation of cytokine production"/>
    <property type="evidence" value="ECO:0007669"/>
    <property type="project" value="TreeGrafter"/>
</dbReference>
<feature type="domain" description="C2H2-type" evidence="12">
    <location>
        <begin position="196"/>
        <end position="223"/>
    </location>
</feature>
<keyword evidence="8" id="KW-0804">Transcription</keyword>
<feature type="domain" description="C2H2-type" evidence="12">
    <location>
        <begin position="644"/>
        <end position="672"/>
    </location>
</feature>
<dbReference type="GO" id="GO:0000978">
    <property type="term" value="F:RNA polymerase II cis-regulatory region sequence-specific DNA binding"/>
    <property type="evidence" value="ECO:0007669"/>
    <property type="project" value="TreeGrafter"/>
</dbReference>
<keyword evidence="9" id="KW-0539">Nucleus</keyword>
<feature type="domain" description="C2H2-type" evidence="12">
    <location>
        <begin position="616"/>
        <end position="643"/>
    </location>
</feature>
<feature type="domain" description="C2H2-type" evidence="12">
    <location>
        <begin position="981"/>
        <end position="1008"/>
    </location>
</feature>
<evidence type="ECO:0000256" key="2">
    <source>
        <dbReference type="ARBA" id="ARBA00022723"/>
    </source>
</evidence>
<dbReference type="EMBL" id="JABDTM020024796">
    <property type="protein sequence ID" value="KAH0813944.1"/>
    <property type="molecule type" value="Genomic_DNA"/>
</dbReference>
<dbReference type="AlphaFoldDB" id="A0A8J6HFU0"/>
<feature type="domain" description="C2H2-type" evidence="12">
    <location>
        <begin position="555"/>
        <end position="584"/>
    </location>
</feature>
<feature type="binding site" evidence="11">
    <location>
        <position position="801"/>
    </location>
    <ligand>
        <name>Zn(2+)</name>
        <dbReference type="ChEBI" id="CHEBI:29105"/>
    </ligand>
</feature>
<dbReference type="FunFam" id="3.30.160.60:FF:000030">
    <property type="entry name" value="Zinc finger protein 628"/>
    <property type="match status" value="1"/>
</dbReference>
<feature type="binding site" evidence="11">
    <location>
        <position position="851"/>
    </location>
    <ligand>
        <name>Zn(2+)</name>
        <dbReference type="ChEBI" id="CHEBI:29105"/>
    </ligand>
</feature>
<evidence type="ECO:0000256" key="11">
    <source>
        <dbReference type="PROSITE-ProRule" id="PRU01263"/>
    </source>
</evidence>
<evidence type="ECO:0000259" key="13">
    <source>
        <dbReference type="PROSITE" id="PS51915"/>
    </source>
</evidence>
<feature type="domain" description="C2H2-type" evidence="12">
    <location>
        <begin position="1068"/>
        <end position="1095"/>
    </location>
</feature>
<accession>A0A8J6HFU0</accession>
<dbReference type="InterPro" id="IPR013087">
    <property type="entry name" value="Znf_C2H2_type"/>
</dbReference>
<feature type="domain" description="C2H2-type" evidence="12">
    <location>
        <begin position="376"/>
        <end position="403"/>
    </location>
</feature>
<dbReference type="GO" id="GO:0001227">
    <property type="term" value="F:DNA-binding transcription repressor activity, RNA polymerase II-specific"/>
    <property type="evidence" value="ECO:0007669"/>
    <property type="project" value="TreeGrafter"/>
</dbReference>
<comment type="caution">
    <text evidence="14">The sequence shown here is derived from an EMBL/GenBank/DDBJ whole genome shotgun (WGS) entry which is preliminary data.</text>
</comment>
<reference evidence="14" key="1">
    <citation type="journal article" date="2020" name="J Insects Food Feed">
        <title>The yellow mealworm (Tenebrio molitor) genome: a resource for the emerging insects as food and feed industry.</title>
        <authorList>
            <person name="Eriksson T."/>
            <person name="Andere A."/>
            <person name="Kelstrup H."/>
            <person name="Emery V."/>
            <person name="Picard C."/>
        </authorList>
    </citation>
    <scope>NUCLEOTIDE SEQUENCE</scope>
    <source>
        <strain evidence="14">Stoneville</strain>
        <tissue evidence="14">Whole head</tissue>
    </source>
</reference>
<feature type="domain" description="C2H2-type" evidence="12">
    <location>
        <begin position="1009"/>
        <end position="1037"/>
    </location>
</feature>
<dbReference type="GO" id="GO:0005654">
    <property type="term" value="C:nucleoplasm"/>
    <property type="evidence" value="ECO:0007669"/>
    <property type="project" value="TreeGrafter"/>
</dbReference>
<feature type="binding site" evidence="11">
    <location>
        <position position="798"/>
    </location>
    <ligand>
        <name>Zn(2+)</name>
        <dbReference type="ChEBI" id="CHEBI:29105"/>
    </ligand>
</feature>
<dbReference type="PANTHER" id="PTHR24399">
    <property type="entry name" value="ZINC FINGER AND BTB DOMAIN-CONTAINING"/>
    <property type="match status" value="1"/>
</dbReference>
<gene>
    <name evidence="14" type="ORF">GEV33_008848</name>
</gene>
<dbReference type="PROSITE" id="PS00028">
    <property type="entry name" value="ZINC_FINGER_C2H2_1"/>
    <property type="match status" value="25"/>
</dbReference>
<dbReference type="Gene3D" id="3.30.160.60">
    <property type="entry name" value="Classic Zinc Finger"/>
    <property type="match status" value="20"/>
</dbReference>
<feature type="domain" description="C2H2-type" evidence="12">
    <location>
        <begin position="675"/>
        <end position="702"/>
    </location>
</feature>
<dbReference type="GO" id="GO:0008270">
    <property type="term" value="F:zinc ion binding"/>
    <property type="evidence" value="ECO:0007669"/>
    <property type="project" value="UniProtKB-UniRule"/>
</dbReference>
<organism evidence="14 15">
    <name type="scientific">Tenebrio molitor</name>
    <name type="common">Yellow mealworm beetle</name>
    <dbReference type="NCBI Taxonomy" id="7067"/>
    <lineage>
        <taxon>Eukaryota</taxon>
        <taxon>Metazoa</taxon>
        <taxon>Ecdysozoa</taxon>
        <taxon>Arthropoda</taxon>
        <taxon>Hexapoda</taxon>
        <taxon>Insecta</taxon>
        <taxon>Pterygota</taxon>
        <taxon>Neoptera</taxon>
        <taxon>Endopterygota</taxon>
        <taxon>Coleoptera</taxon>
        <taxon>Polyphaga</taxon>
        <taxon>Cucujiformia</taxon>
        <taxon>Tenebrionidae</taxon>
        <taxon>Tenebrio</taxon>
    </lineage>
</organism>
<feature type="domain" description="C2H2-type" evidence="12">
    <location>
        <begin position="1096"/>
        <end position="1119"/>
    </location>
</feature>
<feature type="domain" description="C2H2-type" evidence="12">
    <location>
        <begin position="89"/>
        <end position="116"/>
    </location>
</feature>
<evidence type="ECO:0000256" key="6">
    <source>
        <dbReference type="ARBA" id="ARBA00023015"/>
    </source>
</evidence>
<dbReference type="InterPro" id="IPR012934">
    <property type="entry name" value="Znf_AD"/>
</dbReference>
<feature type="domain" description="C2H2-type" evidence="12">
    <location>
        <begin position="311"/>
        <end position="338"/>
    </location>
</feature>
<dbReference type="PANTHER" id="PTHR24399:SF23">
    <property type="entry name" value="C2H2-TYPE DOMAIN-CONTAINING PROTEIN"/>
    <property type="match status" value="1"/>
</dbReference>
<dbReference type="Proteomes" id="UP000719412">
    <property type="component" value="Unassembled WGS sequence"/>
</dbReference>
<evidence type="ECO:0000256" key="5">
    <source>
        <dbReference type="ARBA" id="ARBA00022833"/>
    </source>
</evidence>
<dbReference type="FunFam" id="3.30.160.60:FF:000446">
    <property type="entry name" value="Zinc finger protein"/>
    <property type="match status" value="1"/>
</dbReference>
<sequence length="1122" mass="130829">MEDFEVKCCVCLTSTQDAAQLDSCDFKSESLISKLQNVVPEVEWAEQYRICEPCGADLNVAYEFRNRCIQLDFERKQALVPKILDNKLFICNHCGTSVNNKTILTEHIQTHHSPQIDKKSEPVQIKRFECGTCDKSYSTQKVLKAHSKKCKNEQVKVRKSRSFSCEVCNLVLTHAKLVVEHCVSEHSMDRKVVKPYTCDECPMRFSSSANLIQHKKYHDGSRSHICSFCGKSYITKSDLTVHEYTHFNRRNYKCEVCGKAFNTNKNLRSHILVVHTNSSLWKYGCDVCSRRFPLKSGYEQHMRRHAGDKQFVCHICAKSFVSRSELQKHMGYHSMVKPFRCGHCDKAYKEKRLYEIHLTKSHGIGDAKIPVKVKKFACHVCPNTFFDKQKLERHLRTHSGVKPYVCRNCDKKFSDKYYLKQHRKNVHNLDDEDELEVQFQSFTLCLKIQVMEKVVRNCTVCLQNEADLRQITEIDNNNRSVVCKLRSCVPEIDWKEDYMICGPCNADLDLVYLFREKCLNSENLRSQETVASRPFPSEDNCGSISERKSQKSSQFACQDCNLTFLSSTKLVAHSVKVHHTEAKTVKPFVCHICDNRFACSSNLLQHLKYHNGSRTHVCTYCGKSYVTKSDLTIHEKTHLNKREYKCEHCSKCFNTHKDLRSHKLVVHTDPSLWQHVCELCSKRFPIKSNYDAHMRRHKDERPFACHLCDKKFIDKSVLQKHFRSHTNNRAYVCDICKKEYKDKHIMSIHKKKIHGVGDVKVPVRVKKYLCHVCPKAYFDKNKLTRHLCTHTGEKPYFCRICQKKFIDKSDVIIIKTEGKCDGEDGIVFLQQLRDCFPDIEWDDDSKICTLCYQHLQITYAFRESCLRSIELRRLYLEEIEKREAANWEVTVEENRIEEVKIEESTEAVKNSTRVTTDSPIKSSKTCTYCGRTFKRKQHLLGHVRALHTFEKPFQCDLCGKTFPVAGKLYLHKLQHDNERSYVCVFCGKKFARPDSLSKHNKTHENKRAYKCDGCEKTFNTASNLRTHKICVHADQEEWKYECSYCLKKFPLSSNLNKHLRRHTGEKKFSCGICGKSFFDKIMVQRHYSSHSNLRTFQCDKCDNAYKSEFALRKHAKTTHGLV</sequence>
<feature type="binding site" evidence="11">
    <location>
        <position position="848"/>
    </location>
    <ligand>
        <name>Zn(2+)</name>
        <dbReference type="ChEBI" id="CHEBI:29105"/>
    </ligand>
</feature>
<evidence type="ECO:0000313" key="15">
    <source>
        <dbReference type="Proteomes" id="UP000719412"/>
    </source>
</evidence>
<keyword evidence="5 11" id="KW-0862">Zinc</keyword>
<keyword evidence="2 11" id="KW-0479">Metal-binding</keyword>
<evidence type="ECO:0000256" key="4">
    <source>
        <dbReference type="ARBA" id="ARBA00022771"/>
    </source>
</evidence>
<reference evidence="14" key="2">
    <citation type="submission" date="2021-08" db="EMBL/GenBank/DDBJ databases">
        <authorList>
            <person name="Eriksson T."/>
        </authorList>
    </citation>
    <scope>NUCLEOTIDE SEQUENCE</scope>
    <source>
        <strain evidence="14">Stoneville</strain>
        <tissue evidence="14">Whole head</tissue>
    </source>
</reference>
<dbReference type="SMART" id="SM00355">
    <property type="entry name" value="ZnF_C2H2"/>
    <property type="match status" value="26"/>
</dbReference>
<dbReference type="SMART" id="SM00868">
    <property type="entry name" value="zf-AD"/>
    <property type="match status" value="3"/>
</dbReference>
<feature type="domain" description="C2H2-type" evidence="12">
    <location>
        <begin position="1040"/>
        <end position="1067"/>
    </location>
</feature>
<feature type="domain" description="C2H2-type" evidence="12">
    <location>
        <begin position="588"/>
        <end position="615"/>
    </location>
</feature>
<dbReference type="PROSITE" id="PS51915">
    <property type="entry name" value="ZAD"/>
    <property type="match status" value="1"/>
</dbReference>
<evidence type="ECO:0000313" key="14">
    <source>
        <dbReference type="EMBL" id="KAH0813944.1"/>
    </source>
</evidence>
<evidence type="ECO:0000256" key="9">
    <source>
        <dbReference type="ARBA" id="ARBA00023242"/>
    </source>
</evidence>
<keyword evidence="7" id="KW-0238">DNA-binding</keyword>
<name>A0A8J6HFU0_TENMO</name>
<feature type="domain" description="C2H2-type" evidence="12">
    <location>
        <begin position="703"/>
        <end position="730"/>
    </location>
</feature>
<dbReference type="FunFam" id="3.30.160.60:FF:000100">
    <property type="entry name" value="Zinc finger 45-like"/>
    <property type="match status" value="1"/>
</dbReference>
<dbReference type="Pfam" id="PF13912">
    <property type="entry name" value="zf-C2H2_6"/>
    <property type="match status" value="2"/>
</dbReference>
<feature type="domain" description="C2H2-type" evidence="12">
    <location>
        <begin position="252"/>
        <end position="280"/>
    </location>
</feature>
<feature type="domain" description="ZAD" evidence="13">
    <location>
        <begin position="796"/>
        <end position="875"/>
    </location>
</feature>
<keyword evidence="15" id="KW-1185">Reference proteome</keyword>
<evidence type="ECO:0000256" key="7">
    <source>
        <dbReference type="ARBA" id="ARBA00023125"/>
    </source>
</evidence>
<dbReference type="Pfam" id="PF00096">
    <property type="entry name" value="zf-C2H2"/>
    <property type="match status" value="13"/>
</dbReference>
<dbReference type="FunFam" id="3.30.160.60:FF:000325">
    <property type="entry name" value="ZFP90 zinc finger protein"/>
    <property type="match status" value="3"/>
</dbReference>
<evidence type="ECO:0000256" key="3">
    <source>
        <dbReference type="ARBA" id="ARBA00022737"/>
    </source>
</evidence>
<evidence type="ECO:0000256" key="8">
    <source>
        <dbReference type="ARBA" id="ARBA00023163"/>
    </source>
</evidence>
<comment type="subcellular location">
    <subcellularLocation>
        <location evidence="1">Nucleus</location>
    </subcellularLocation>
</comment>
<evidence type="ECO:0000256" key="1">
    <source>
        <dbReference type="ARBA" id="ARBA00004123"/>
    </source>
</evidence>
<dbReference type="FunFam" id="3.30.160.60:FF:000110">
    <property type="entry name" value="Zinc finger protein-like"/>
    <property type="match status" value="1"/>
</dbReference>
<dbReference type="PROSITE" id="PS50157">
    <property type="entry name" value="ZINC_FINGER_C2H2_2"/>
    <property type="match status" value="23"/>
</dbReference>
<dbReference type="SUPFAM" id="SSF57667">
    <property type="entry name" value="beta-beta-alpha zinc fingers"/>
    <property type="match status" value="14"/>
</dbReference>
<evidence type="ECO:0000256" key="10">
    <source>
        <dbReference type="PROSITE-ProRule" id="PRU00042"/>
    </source>
</evidence>
<feature type="domain" description="C2H2-type" evidence="12">
    <location>
        <begin position="404"/>
        <end position="432"/>
    </location>
</feature>
<feature type="domain" description="C2H2-type" evidence="12">
    <location>
        <begin position="224"/>
        <end position="251"/>
    </location>
</feature>
<keyword evidence="3" id="KW-0677">Repeat</keyword>
<keyword evidence="4 10" id="KW-0863">Zinc-finger</keyword>
<feature type="domain" description="C2H2-type" evidence="12">
    <location>
        <begin position="768"/>
        <end position="795"/>
    </location>
</feature>
<feature type="domain" description="C2H2-type" evidence="12">
    <location>
        <begin position="953"/>
        <end position="980"/>
    </location>
</feature>
<evidence type="ECO:0000259" key="12">
    <source>
        <dbReference type="PROSITE" id="PS50157"/>
    </source>
</evidence>